<feature type="compositionally biased region" description="Low complexity" evidence="4">
    <location>
        <begin position="32"/>
        <end position="41"/>
    </location>
</feature>
<keyword evidence="6" id="KW-1185">Reference proteome</keyword>
<dbReference type="CDD" id="cd02440">
    <property type="entry name" value="AdoMet_MTases"/>
    <property type="match status" value="1"/>
</dbReference>
<keyword evidence="2 5" id="KW-0808">Transferase</keyword>
<evidence type="ECO:0000256" key="2">
    <source>
        <dbReference type="ARBA" id="ARBA00022679"/>
    </source>
</evidence>
<dbReference type="PANTHER" id="PTHR43591">
    <property type="entry name" value="METHYLTRANSFERASE"/>
    <property type="match status" value="1"/>
</dbReference>
<dbReference type="Gene3D" id="3.40.50.150">
    <property type="entry name" value="Vaccinia Virus protein VP39"/>
    <property type="match status" value="1"/>
</dbReference>
<reference evidence="5 6" key="1">
    <citation type="submission" date="2019-05" db="EMBL/GenBank/DDBJ databases">
        <authorList>
            <person name="Lee S.D."/>
        </authorList>
    </citation>
    <scope>NUCLEOTIDE SEQUENCE [LARGE SCALE GENOMIC DNA]</scope>
    <source>
        <strain evidence="5 6">YC2-7</strain>
    </source>
</reference>
<name>A0A848KEK1_9NOCA</name>
<dbReference type="PROSITE" id="PS51608">
    <property type="entry name" value="SAM_MT_UBIE"/>
    <property type="match status" value="1"/>
</dbReference>
<dbReference type="Pfam" id="PF01209">
    <property type="entry name" value="Ubie_methyltran"/>
    <property type="match status" value="1"/>
</dbReference>
<organism evidence="5 6">
    <name type="scientific">Antrihabitans stalactiti</name>
    <dbReference type="NCBI Taxonomy" id="2584121"/>
    <lineage>
        <taxon>Bacteria</taxon>
        <taxon>Bacillati</taxon>
        <taxon>Actinomycetota</taxon>
        <taxon>Actinomycetes</taxon>
        <taxon>Mycobacteriales</taxon>
        <taxon>Nocardiaceae</taxon>
        <taxon>Antrihabitans</taxon>
    </lineage>
</organism>
<feature type="compositionally biased region" description="Basic and acidic residues" evidence="4">
    <location>
        <begin position="16"/>
        <end position="26"/>
    </location>
</feature>
<protein>
    <submittedName>
        <fullName evidence="5">Methyltransferase domain-containing protein</fullName>
    </submittedName>
</protein>
<dbReference type="GO" id="GO:0032259">
    <property type="term" value="P:methylation"/>
    <property type="evidence" value="ECO:0007669"/>
    <property type="project" value="UniProtKB-KW"/>
</dbReference>
<dbReference type="PANTHER" id="PTHR43591:SF24">
    <property type="entry name" value="2-METHOXY-6-POLYPRENYL-1,4-BENZOQUINOL METHYLASE, MITOCHONDRIAL"/>
    <property type="match status" value="1"/>
</dbReference>
<feature type="region of interest" description="Disordered" evidence="4">
    <location>
        <begin position="1"/>
        <end position="43"/>
    </location>
</feature>
<evidence type="ECO:0000313" key="6">
    <source>
        <dbReference type="Proteomes" id="UP000535543"/>
    </source>
</evidence>
<proteinExistence type="predicted"/>
<dbReference type="GO" id="GO:0008168">
    <property type="term" value="F:methyltransferase activity"/>
    <property type="evidence" value="ECO:0007669"/>
    <property type="project" value="UniProtKB-KW"/>
</dbReference>
<dbReference type="SUPFAM" id="SSF53335">
    <property type="entry name" value="S-adenosyl-L-methionine-dependent methyltransferases"/>
    <property type="match status" value="1"/>
</dbReference>
<dbReference type="EMBL" id="VCQU01000004">
    <property type="protein sequence ID" value="NMN96166.1"/>
    <property type="molecule type" value="Genomic_DNA"/>
</dbReference>
<evidence type="ECO:0000256" key="3">
    <source>
        <dbReference type="ARBA" id="ARBA00022691"/>
    </source>
</evidence>
<dbReference type="Proteomes" id="UP000535543">
    <property type="component" value="Unassembled WGS sequence"/>
</dbReference>
<reference evidence="5 6" key="2">
    <citation type="submission" date="2020-06" db="EMBL/GenBank/DDBJ databases">
        <title>Antribacter stalactiti gen. nov., sp. nov., a new member of the family Nacardiaceae isolated from a cave.</title>
        <authorList>
            <person name="Kim I.S."/>
        </authorList>
    </citation>
    <scope>NUCLEOTIDE SEQUENCE [LARGE SCALE GENOMIC DNA]</scope>
    <source>
        <strain evidence="5 6">YC2-7</strain>
    </source>
</reference>
<gene>
    <name evidence="5" type="ORF">FGL95_14095</name>
</gene>
<dbReference type="InterPro" id="IPR004033">
    <property type="entry name" value="UbiE/COQ5_MeTrFase"/>
</dbReference>
<evidence type="ECO:0000256" key="1">
    <source>
        <dbReference type="ARBA" id="ARBA00022603"/>
    </source>
</evidence>
<evidence type="ECO:0000313" key="5">
    <source>
        <dbReference type="EMBL" id="NMN96166.1"/>
    </source>
</evidence>
<comment type="caution">
    <text evidence="5">The sequence shown here is derived from an EMBL/GenBank/DDBJ whole genome shotgun (WGS) entry which is preliminary data.</text>
</comment>
<accession>A0A848KEK1</accession>
<evidence type="ECO:0000256" key="4">
    <source>
        <dbReference type="SAM" id="MobiDB-lite"/>
    </source>
</evidence>
<keyword evidence="1 5" id="KW-0489">Methyltransferase</keyword>
<dbReference type="InterPro" id="IPR029063">
    <property type="entry name" value="SAM-dependent_MTases_sf"/>
</dbReference>
<keyword evidence="3" id="KW-0949">S-adenosyl-L-methionine</keyword>
<sequence length="245" mass="26534">MARRLVAGPSQRIHRTANDCGRDHRGQPCRQSPAMSPSAAPDSLPVGGNAAWSRSMPLQLVYTEVAPIYDKVNFMMTGGQDAGWRRQAVGMLELGTSAKVLDIATGTGAVATALAAERPGVSFLGIDINNRMLEYARQRMKRLTFLRPESSWRVAHCAAERLHDIANQSLDAATIAFAMDDLDDTSAALNEVHRVLRSGGRFVVLEFAVRGGNRTIERCAAAGLTVRRTRSLAAGLVRIHLCVKA</sequence>
<dbReference type="AlphaFoldDB" id="A0A848KEK1"/>